<name>A0ABR7LVU5_9ACTN</name>
<dbReference type="RefSeq" id="WP_187246005.1">
    <property type="nucleotide sequence ID" value="NZ_BAAAOK010000001.1"/>
</dbReference>
<keyword evidence="3" id="KW-1185">Reference proteome</keyword>
<evidence type="ECO:0000313" key="3">
    <source>
        <dbReference type="Proteomes" id="UP000805614"/>
    </source>
</evidence>
<feature type="domain" description="DUF397" evidence="1">
    <location>
        <begin position="6"/>
        <end position="59"/>
    </location>
</feature>
<dbReference type="Pfam" id="PF04149">
    <property type="entry name" value="DUF397"/>
    <property type="match status" value="1"/>
</dbReference>
<evidence type="ECO:0000313" key="2">
    <source>
        <dbReference type="EMBL" id="MBC6468968.1"/>
    </source>
</evidence>
<reference evidence="2 3" key="1">
    <citation type="submission" date="2020-06" db="EMBL/GenBank/DDBJ databases">
        <title>Actinomadura xiongansis sp. nov., isolated from soil of Baiyangdian.</title>
        <authorList>
            <person name="Zhang X."/>
        </authorList>
    </citation>
    <scope>NUCLEOTIDE SEQUENCE [LARGE SCALE GENOMIC DNA]</scope>
    <source>
        <strain evidence="2 3">HBUM206468</strain>
    </source>
</reference>
<accession>A0ABR7LVU5</accession>
<proteinExistence type="predicted"/>
<comment type="caution">
    <text evidence="2">The sequence shown here is derived from an EMBL/GenBank/DDBJ whole genome shotgun (WGS) entry which is preliminary data.</text>
</comment>
<gene>
    <name evidence="2" type="ORF">HKK74_26245</name>
</gene>
<dbReference type="Proteomes" id="UP000805614">
    <property type="component" value="Unassembled WGS sequence"/>
</dbReference>
<protein>
    <submittedName>
        <fullName evidence="2">DUF397 domain-containing protein</fullName>
    </submittedName>
</protein>
<sequence>MDLTGAQWRTSRRSTDNGGQCVEVAALPSHIAVRDSKNPRGGILSFSREAFEGLLTDIKAGRLTP</sequence>
<dbReference type="EMBL" id="JABVEC010000022">
    <property type="protein sequence ID" value="MBC6468968.1"/>
    <property type="molecule type" value="Genomic_DNA"/>
</dbReference>
<evidence type="ECO:0000259" key="1">
    <source>
        <dbReference type="Pfam" id="PF04149"/>
    </source>
</evidence>
<dbReference type="InterPro" id="IPR007278">
    <property type="entry name" value="DUF397"/>
</dbReference>
<organism evidence="2 3">
    <name type="scientific">Actinomadura alba</name>
    <dbReference type="NCBI Taxonomy" id="406431"/>
    <lineage>
        <taxon>Bacteria</taxon>
        <taxon>Bacillati</taxon>
        <taxon>Actinomycetota</taxon>
        <taxon>Actinomycetes</taxon>
        <taxon>Streptosporangiales</taxon>
        <taxon>Thermomonosporaceae</taxon>
        <taxon>Actinomadura</taxon>
    </lineage>
</organism>